<gene>
    <name evidence="2" type="ORF">ENX77_04550</name>
</gene>
<name>A0A7C3YEG7_9EURY</name>
<proteinExistence type="predicted"/>
<feature type="transmembrane region" description="Helical" evidence="1">
    <location>
        <begin position="218"/>
        <end position="242"/>
    </location>
</feature>
<keyword evidence="1" id="KW-0472">Membrane</keyword>
<dbReference type="Pfam" id="PF04123">
    <property type="entry name" value="DUF373"/>
    <property type="match status" value="1"/>
</dbReference>
<dbReference type="EMBL" id="DTPI01000028">
    <property type="protein sequence ID" value="HGE66378.1"/>
    <property type="molecule type" value="Genomic_DNA"/>
</dbReference>
<feature type="transmembrane region" description="Helical" evidence="1">
    <location>
        <begin position="179"/>
        <end position="197"/>
    </location>
</feature>
<organism evidence="2">
    <name type="scientific">Geoglobus ahangari</name>
    <dbReference type="NCBI Taxonomy" id="113653"/>
    <lineage>
        <taxon>Archaea</taxon>
        <taxon>Methanobacteriati</taxon>
        <taxon>Methanobacteriota</taxon>
        <taxon>Archaeoglobi</taxon>
        <taxon>Archaeoglobales</taxon>
        <taxon>Archaeoglobaceae</taxon>
        <taxon>Geoglobus</taxon>
    </lineage>
</organism>
<reference evidence="2" key="1">
    <citation type="journal article" date="2020" name="mSystems">
        <title>Genome- and Community-Level Interaction Insights into Carbon Utilization and Element Cycling Functions of Hydrothermarchaeota in Hydrothermal Sediment.</title>
        <authorList>
            <person name="Zhou Z."/>
            <person name="Liu Y."/>
            <person name="Xu W."/>
            <person name="Pan J."/>
            <person name="Luo Z.H."/>
            <person name="Li M."/>
        </authorList>
    </citation>
    <scope>NUCLEOTIDE SEQUENCE [LARGE SCALE GENOMIC DNA]</scope>
    <source>
        <strain evidence="2">SpSt-97</strain>
    </source>
</reference>
<sequence length="356" mass="39709">MKLIIAIDRDNDLGRKTGLSSPVIGREACLKAAEKLGLTDPEDSDLNTIYGALKIYDELKDKEDVEVIIVAGDENVGIISDSKISDQLDFLKKTTNADSVILVTDGSEDEFVIPIVASRFKIDGIRRIIVKQSKTIESTFYLIKKMLEDPKIAKSTLTPLGVLLIIYSLFSMIGFSTWGYGFLIFIVGVYFLLKAYGMENVVEDYFSNLKKSLYEGRFSFITNLIALILIMVGIIQGVNSFWRLLNDTVAPGPLILLVAFVYSSVWWLIFAGVSIILGKVFDAFIERKSILRYFSIIFLLLAAGLIVWGGSIFILSTTTEAYSYLRDNAVSYFLMALFGGFLSGFLGLIPYRLKQT</sequence>
<dbReference type="AlphaFoldDB" id="A0A7C3YEG7"/>
<keyword evidence="1" id="KW-1133">Transmembrane helix</keyword>
<accession>A0A7C3YEG7</accession>
<dbReference type="PANTHER" id="PTHR38815">
    <property type="entry name" value="HYPOTHETICAL MEMBRANE PROTEIN, CONSERVED, DUF373 FAMILY"/>
    <property type="match status" value="1"/>
</dbReference>
<feature type="transmembrane region" description="Helical" evidence="1">
    <location>
        <begin position="290"/>
        <end position="317"/>
    </location>
</feature>
<evidence type="ECO:0000256" key="1">
    <source>
        <dbReference type="SAM" id="Phobius"/>
    </source>
</evidence>
<dbReference type="InterPro" id="IPR007254">
    <property type="entry name" value="DUF373"/>
</dbReference>
<feature type="transmembrane region" description="Helical" evidence="1">
    <location>
        <begin position="254"/>
        <end position="278"/>
    </location>
</feature>
<dbReference type="PANTHER" id="PTHR38815:SF1">
    <property type="entry name" value="DUF373 FAMILY PROTEIN"/>
    <property type="match status" value="1"/>
</dbReference>
<keyword evidence="1" id="KW-0812">Transmembrane</keyword>
<protein>
    <submittedName>
        <fullName evidence="2">DUF373 family protein</fullName>
    </submittedName>
</protein>
<comment type="caution">
    <text evidence="2">The sequence shown here is derived from an EMBL/GenBank/DDBJ whole genome shotgun (WGS) entry which is preliminary data.</text>
</comment>
<feature type="transmembrane region" description="Helical" evidence="1">
    <location>
        <begin position="152"/>
        <end position="173"/>
    </location>
</feature>
<evidence type="ECO:0000313" key="2">
    <source>
        <dbReference type="EMBL" id="HGE66378.1"/>
    </source>
</evidence>
<feature type="transmembrane region" description="Helical" evidence="1">
    <location>
        <begin position="329"/>
        <end position="351"/>
    </location>
</feature>